<comment type="caution">
    <text evidence="2">The sequence shown here is derived from an EMBL/GenBank/DDBJ whole genome shotgun (WGS) entry which is preliminary data.</text>
</comment>
<dbReference type="EMBL" id="JBCFXD010000012">
    <property type="protein sequence ID" value="MEL7560611.1"/>
    <property type="molecule type" value="Genomic_DNA"/>
</dbReference>
<dbReference type="InterPro" id="IPR013108">
    <property type="entry name" value="Amidohydro_3"/>
</dbReference>
<dbReference type="SUPFAM" id="SSF51338">
    <property type="entry name" value="Composite domain of metallo-dependent hydrolases"/>
    <property type="match status" value="1"/>
</dbReference>
<dbReference type="InterPro" id="IPR052349">
    <property type="entry name" value="Metallo-hydrolase_Enzymes"/>
</dbReference>
<accession>A0ABU9ME01</accession>
<dbReference type="PANTHER" id="PTHR32027:SF9">
    <property type="entry name" value="BLL3847 PROTEIN"/>
    <property type="match status" value="1"/>
</dbReference>
<dbReference type="InterPro" id="IPR011059">
    <property type="entry name" value="Metal-dep_hydrolase_composite"/>
</dbReference>
<keyword evidence="3" id="KW-1185">Reference proteome</keyword>
<protein>
    <submittedName>
        <fullName evidence="2">Amidohydrolase family protein</fullName>
    </submittedName>
</protein>
<dbReference type="Gene3D" id="2.30.40.10">
    <property type="entry name" value="Urease, subunit C, domain 1"/>
    <property type="match status" value="1"/>
</dbReference>
<dbReference type="RefSeq" id="WP_342407581.1">
    <property type="nucleotide sequence ID" value="NZ_JBCFXD010000012.1"/>
</dbReference>
<dbReference type="PANTHER" id="PTHR32027">
    <property type="entry name" value="CYTOSINE DEAMINASE"/>
    <property type="match status" value="1"/>
</dbReference>
<dbReference type="Gene3D" id="3.20.20.140">
    <property type="entry name" value="Metal-dependent hydrolases"/>
    <property type="match status" value="1"/>
</dbReference>
<organism evidence="2 3">
    <name type="scientific">Stutzerimonas chloritidismutans</name>
    <name type="common">Pseudomonas chloritidismutans</name>
    <dbReference type="NCBI Taxonomy" id="203192"/>
    <lineage>
        <taxon>Bacteria</taxon>
        <taxon>Pseudomonadati</taxon>
        <taxon>Pseudomonadota</taxon>
        <taxon>Gammaproteobacteria</taxon>
        <taxon>Pseudomonadales</taxon>
        <taxon>Pseudomonadaceae</taxon>
        <taxon>Stutzerimonas</taxon>
    </lineage>
</organism>
<sequence length="407" mass="44375">MSALHIINARRSAAEPLSELMIERGRFVARFSADSALRVLDLAGRLVLPGLIETHIHLDKACILERCQLTEGTLAEAIAQTRMAKASFSEDDVYARGAQVLEKAIIQGTTHMRTHVEIDPGIGLTGFRAVQRLKRDYAWAVTLEICVFPQEGMLNNPGTERLLCQALEEGAEVLGGCPYTDSDPGAQIRRLFELAVRYDRDLDFHLDFDLNPEGMTIGEVIRCTGLHGWGGRVAVGHVTKLSALPLAHLEEVARALAQAGVSVTALPSTDLFLGARDRFNDKPRGVAPLAHLHRCGVTCSLSTNNIGNPFTPYGDASLVRQANLLANVTQLSTERELLDCLGWVSSESARLLRLPDYGLQPGCRADFIVFDAPSPAAVIAQISPPLMGFKAGRQTFERALPRLLTPR</sequence>
<feature type="domain" description="Amidohydrolase 3" evidence="1">
    <location>
        <begin position="144"/>
        <end position="377"/>
    </location>
</feature>
<evidence type="ECO:0000259" key="1">
    <source>
        <dbReference type="Pfam" id="PF07969"/>
    </source>
</evidence>
<dbReference type="CDD" id="cd01293">
    <property type="entry name" value="Bact_CD"/>
    <property type="match status" value="1"/>
</dbReference>
<dbReference type="InterPro" id="IPR032466">
    <property type="entry name" value="Metal_Hydrolase"/>
</dbReference>
<evidence type="ECO:0000313" key="3">
    <source>
        <dbReference type="Proteomes" id="UP001467669"/>
    </source>
</evidence>
<evidence type="ECO:0000313" key="2">
    <source>
        <dbReference type="EMBL" id="MEL7560611.1"/>
    </source>
</evidence>
<proteinExistence type="predicted"/>
<name>A0ABU9ME01_STUCH</name>
<dbReference type="SUPFAM" id="SSF51556">
    <property type="entry name" value="Metallo-dependent hydrolases"/>
    <property type="match status" value="1"/>
</dbReference>
<dbReference type="Proteomes" id="UP001467669">
    <property type="component" value="Unassembled WGS sequence"/>
</dbReference>
<gene>
    <name evidence="2" type="ORF">AAGW23_17340</name>
</gene>
<reference evidence="2 3" key="1">
    <citation type="submission" date="2024-04" db="EMBL/GenBank/DDBJ databases">
        <title>Draft Genome Sequence of Isolates Cultured from Underwater Hawaii Seamounts in the North Pacific Ocean.</title>
        <authorList>
            <person name="Sharma I."/>
            <person name="Darden B."/>
            <person name="Creggett J."/>
            <person name="Taylor S."/>
            <person name="Grant M.P."/>
            <person name="Scott J."/>
            <person name="Attles S."/>
            <person name="Walker S."/>
            <person name="Johnson G."/>
            <person name="St. Cloud C."/>
        </authorList>
    </citation>
    <scope>NUCLEOTIDE SEQUENCE [LARGE SCALE GENOMIC DNA]</scope>
    <source>
        <strain evidence="2 3">03GJ23</strain>
    </source>
</reference>
<dbReference type="Pfam" id="PF07969">
    <property type="entry name" value="Amidohydro_3"/>
    <property type="match status" value="1"/>
</dbReference>